<evidence type="ECO:0000256" key="6">
    <source>
        <dbReference type="ARBA" id="ARBA00022729"/>
    </source>
</evidence>
<evidence type="ECO:0000256" key="3">
    <source>
        <dbReference type="ARBA" id="ARBA00011245"/>
    </source>
</evidence>
<sequence length="201" mass="22983">MPNAMITATKLVSLLITFLLVISLTGCLSQPKLYTPSGNLADQQNWQLKARVAIKTPEDSVNATLDWQTQSQAFDFHLYGTFGVTYAQLIQEPNQAVLKLPDDKIFYHQDAQQLLYQSLGWDFPIEALSFWIKGLPSYKPGEIVSRNEAGQLAEVLLNDWQIEFQRYKQYAGYTMPRIVKATHPQMSLKVVVKEWEFLPNQ</sequence>
<keyword evidence="5" id="KW-0813">Transport</keyword>
<dbReference type="CDD" id="cd16326">
    <property type="entry name" value="LolB"/>
    <property type="match status" value="1"/>
</dbReference>
<evidence type="ECO:0000256" key="9">
    <source>
        <dbReference type="ARBA" id="ARBA00023139"/>
    </source>
</evidence>
<dbReference type="AlphaFoldDB" id="A0A545TGW0"/>
<keyword evidence="10" id="KW-0143">Chaperone</keyword>
<evidence type="ECO:0000256" key="11">
    <source>
        <dbReference type="ARBA" id="ARBA00023237"/>
    </source>
</evidence>
<evidence type="ECO:0000313" key="13">
    <source>
        <dbReference type="EMBL" id="TQV76472.1"/>
    </source>
</evidence>
<dbReference type="RefSeq" id="WP_142887832.1">
    <property type="nucleotide sequence ID" value="NZ_VIKR01000001.1"/>
</dbReference>
<proteinExistence type="inferred from homology"/>
<dbReference type="InterPro" id="IPR004565">
    <property type="entry name" value="OM_lipoprot_LolB"/>
</dbReference>
<dbReference type="InterPro" id="IPR029046">
    <property type="entry name" value="LolA/LolB/LppX"/>
</dbReference>
<comment type="subcellular location">
    <subcellularLocation>
        <location evidence="1">Cell outer membrane</location>
        <topology evidence="1">Lipid-anchor</topology>
    </subcellularLocation>
</comment>
<comment type="caution">
    <text evidence="13">The sequence shown here is derived from an EMBL/GenBank/DDBJ whole genome shotgun (WGS) entry which is preliminary data.</text>
</comment>
<evidence type="ECO:0000256" key="10">
    <source>
        <dbReference type="ARBA" id="ARBA00023186"/>
    </source>
</evidence>
<dbReference type="NCBIfam" id="TIGR00548">
    <property type="entry name" value="lolB"/>
    <property type="match status" value="1"/>
</dbReference>
<keyword evidence="11" id="KW-0998">Cell outer membrane</keyword>
<evidence type="ECO:0000256" key="4">
    <source>
        <dbReference type="ARBA" id="ARBA00016202"/>
    </source>
</evidence>
<evidence type="ECO:0000256" key="8">
    <source>
        <dbReference type="ARBA" id="ARBA00023136"/>
    </source>
</evidence>
<dbReference type="OrthoDB" id="9797618at2"/>
<evidence type="ECO:0000313" key="14">
    <source>
        <dbReference type="Proteomes" id="UP000317839"/>
    </source>
</evidence>
<comment type="subunit">
    <text evidence="3">Monomer.</text>
</comment>
<accession>A0A545TGW0</accession>
<keyword evidence="12 13" id="KW-0449">Lipoprotein</keyword>
<name>A0A545TGW0_9GAMM</name>
<comment type="similarity">
    <text evidence="2">Belongs to the LolB family.</text>
</comment>
<gene>
    <name evidence="13" type="primary">lolB</name>
    <name evidence="13" type="ORF">FLL45_00465</name>
</gene>
<organism evidence="13 14">
    <name type="scientific">Aliikangiella marina</name>
    <dbReference type="NCBI Taxonomy" id="1712262"/>
    <lineage>
        <taxon>Bacteria</taxon>
        <taxon>Pseudomonadati</taxon>
        <taxon>Pseudomonadota</taxon>
        <taxon>Gammaproteobacteria</taxon>
        <taxon>Oceanospirillales</taxon>
        <taxon>Pleioneaceae</taxon>
        <taxon>Aliikangiella</taxon>
    </lineage>
</organism>
<evidence type="ECO:0000256" key="7">
    <source>
        <dbReference type="ARBA" id="ARBA00022927"/>
    </source>
</evidence>
<evidence type="ECO:0000256" key="1">
    <source>
        <dbReference type="ARBA" id="ARBA00004459"/>
    </source>
</evidence>
<evidence type="ECO:0000256" key="5">
    <source>
        <dbReference type="ARBA" id="ARBA00022448"/>
    </source>
</evidence>
<keyword evidence="9" id="KW-0564">Palmitate</keyword>
<keyword evidence="6" id="KW-0732">Signal</keyword>
<dbReference type="Pfam" id="PF03550">
    <property type="entry name" value="LolB"/>
    <property type="match status" value="1"/>
</dbReference>
<keyword evidence="14" id="KW-1185">Reference proteome</keyword>
<keyword evidence="8" id="KW-0472">Membrane</keyword>
<dbReference type="GO" id="GO:0015031">
    <property type="term" value="P:protein transport"/>
    <property type="evidence" value="ECO:0007669"/>
    <property type="project" value="UniProtKB-KW"/>
</dbReference>
<dbReference type="GO" id="GO:0009279">
    <property type="term" value="C:cell outer membrane"/>
    <property type="evidence" value="ECO:0007669"/>
    <property type="project" value="UniProtKB-SubCell"/>
</dbReference>
<evidence type="ECO:0000256" key="12">
    <source>
        <dbReference type="ARBA" id="ARBA00023288"/>
    </source>
</evidence>
<reference evidence="13 14" key="1">
    <citation type="submission" date="2019-06" db="EMBL/GenBank/DDBJ databases">
        <title>Draft genome of Aliikangiella marina GYP-15.</title>
        <authorList>
            <person name="Wang G."/>
        </authorList>
    </citation>
    <scope>NUCLEOTIDE SEQUENCE [LARGE SCALE GENOMIC DNA]</scope>
    <source>
        <strain evidence="13 14">GYP-15</strain>
    </source>
</reference>
<dbReference type="EMBL" id="VIKR01000001">
    <property type="protein sequence ID" value="TQV76472.1"/>
    <property type="molecule type" value="Genomic_DNA"/>
</dbReference>
<evidence type="ECO:0000256" key="2">
    <source>
        <dbReference type="ARBA" id="ARBA00009696"/>
    </source>
</evidence>
<protein>
    <recommendedName>
        <fullName evidence="4">Outer-membrane lipoprotein LolB</fullName>
    </recommendedName>
</protein>
<dbReference type="Proteomes" id="UP000317839">
    <property type="component" value="Unassembled WGS sequence"/>
</dbReference>
<dbReference type="SUPFAM" id="SSF89392">
    <property type="entry name" value="Prokaryotic lipoproteins and lipoprotein localization factors"/>
    <property type="match status" value="1"/>
</dbReference>
<keyword evidence="7" id="KW-0653">Protein transport</keyword>
<dbReference type="Gene3D" id="2.50.20.10">
    <property type="entry name" value="Lipoprotein localisation LolA/LolB/LppX"/>
    <property type="match status" value="1"/>
</dbReference>